<name>A0A1X6N597_9APHY</name>
<dbReference type="GeneID" id="36321872"/>
<dbReference type="Gene3D" id="3.20.20.140">
    <property type="entry name" value="Metal-dependent hydrolases"/>
    <property type="match status" value="1"/>
</dbReference>
<dbReference type="Gene3D" id="2.30.40.10">
    <property type="entry name" value="Urease, subunit C, domain 1"/>
    <property type="match status" value="1"/>
</dbReference>
<evidence type="ECO:0000313" key="2">
    <source>
        <dbReference type="Proteomes" id="UP000194127"/>
    </source>
</evidence>
<dbReference type="InterPro" id="IPR032466">
    <property type="entry name" value="Metal_Hydrolase"/>
</dbReference>
<dbReference type="PANTHER" id="PTHR43668">
    <property type="entry name" value="ALLANTOINASE"/>
    <property type="match status" value="1"/>
</dbReference>
<dbReference type="GO" id="GO:0004038">
    <property type="term" value="F:allantoinase activity"/>
    <property type="evidence" value="ECO:0007669"/>
    <property type="project" value="TreeGrafter"/>
</dbReference>
<dbReference type="OrthoDB" id="1924787at2759"/>
<dbReference type="SUPFAM" id="SSF51556">
    <property type="entry name" value="Metallo-dependent hydrolases"/>
    <property type="match status" value="1"/>
</dbReference>
<gene>
    <name evidence="1" type="ORF">POSPLADRAFT_1033288</name>
</gene>
<reference evidence="1 2" key="1">
    <citation type="submission" date="2017-04" db="EMBL/GenBank/DDBJ databases">
        <title>Genome Sequence of the Model Brown-Rot Fungus Postia placenta SB12.</title>
        <authorList>
            <consortium name="DOE Joint Genome Institute"/>
            <person name="Gaskell J."/>
            <person name="Kersten P."/>
            <person name="Larrondo L.F."/>
            <person name="Canessa P."/>
            <person name="Martinez D."/>
            <person name="Hibbett D."/>
            <person name="Schmoll M."/>
            <person name="Kubicek C.P."/>
            <person name="Martinez A.T."/>
            <person name="Yadav J."/>
            <person name="Master E."/>
            <person name="Magnuson J.K."/>
            <person name="James T."/>
            <person name="Yaver D."/>
            <person name="Berka R."/>
            <person name="Labutti K."/>
            <person name="Lipzen A."/>
            <person name="Aerts A."/>
            <person name="Barry K."/>
            <person name="Henrissat B."/>
            <person name="Blanchette R."/>
            <person name="Grigoriev I."/>
            <person name="Cullen D."/>
        </authorList>
    </citation>
    <scope>NUCLEOTIDE SEQUENCE [LARGE SCALE GENOMIC DNA]</scope>
    <source>
        <strain evidence="1 2">MAD-698-R-SB12</strain>
    </source>
</reference>
<dbReference type="AlphaFoldDB" id="A0A1X6N597"/>
<accession>A0A1X6N597</accession>
<dbReference type="STRING" id="670580.A0A1X6N597"/>
<dbReference type="InterPro" id="IPR015943">
    <property type="entry name" value="WD40/YVTN_repeat-like_dom_sf"/>
</dbReference>
<proteinExistence type="predicted"/>
<dbReference type="EMBL" id="KZ110595">
    <property type="protein sequence ID" value="OSX63784.1"/>
    <property type="molecule type" value="Genomic_DNA"/>
</dbReference>
<dbReference type="Proteomes" id="UP000194127">
    <property type="component" value="Unassembled WGS sequence"/>
</dbReference>
<evidence type="ECO:0000313" key="1">
    <source>
        <dbReference type="EMBL" id="OSX63784.1"/>
    </source>
</evidence>
<dbReference type="GO" id="GO:0005737">
    <property type="term" value="C:cytoplasm"/>
    <property type="evidence" value="ECO:0007669"/>
    <property type="project" value="TreeGrafter"/>
</dbReference>
<dbReference type="RefSeq" id="XP_024340578.1">
    <property type="nucleotide sequence ID" value="XM_024476921.1"/>
</dbReference>
<keyword evidence="2" id="KW-1185">Reference proteome</keyword>
<dbReference type="InterPro" id="IPR011059">
    <property type="entry name" value="Metal-dep_hydrolase_composite"/>
</dbReference>
<dbReference type="SUPFAM" id="SSF51338">
    <property type="entry name" value="Composite domain of metallo-dependent hydrolases"/>
    <property type="match status" value="1"/>
</dbReference>
<dbReference type="SUPFAM" id="SSF82171">
    <property type="entry name" value="DPP6 N-terminal domain-like"/>
    <property type="match status" value="1"/>
</dbReference>
<dbReference type="InterPro" id="IPR050138">
    <property type="entry name" value="DHOase/Allantoinase_Hydrolase"/>
</dbReference>
<organism evidence="1 2">
    <name type="scientific">Postia placenta MAD-698-R-SB12</name>
    <dbReference type="NCBI Taxonomy" id="670580"/>
    <lineage>
        <taxon>Eukaryota</taxon>
        <taxon>Fungi</taxon>
        <taxon>Dikarya</taxon>
        <taxon>Basidiomycota</taxon>
        <taxon>Agaricomycotina</taxon>
        <taxon>Agaricomycetes</taxon>
        <taxon>Polyporales</taxon>
        <taxon>Adustoporiaceae</taxon>
        <taxon>Rhodonia</taxon>
    </lineage>
</organism>
<protein>
    <submittedName>
        <fullName evidence="1">Uncharacterized protein</fullName>
    </submittedName>
</protein>
<dbReference type="PANTHER" id="PTHR43668:SF2">
    <property type="entry name" value="ALLANTOINASE"/>
    <property type="match status" value="1"/>
</dbReference>
<sequence>MAVAPPVQPLSPRSAADGRIITWDLREEVARWSTTETVNDFEPLAFSSNNTKLIAGLADGTIRILETSTGKAHGPDLIDHFNPASAAAFSCDGESSQLVSAAPLDSIHVWDTRESSDYVWKSPRHHRPPHRVSFFAGGSRVISWRDYDPTETKVWSTGSGKELIMNPYDDEARPDTAGSSLLSSFGLPIDLLPGDDDESLSSLDHTSQLETVPQESLFNLQFNPYKQIFEDLSLGLEFDISTGVLSRGGQMVWKLPKELEAHESRLIILVYHDQRSRDISRNSSRRCFFIATERRRKITQLYLDAKKNYHLVPRNARGYDEGRTTYCTKHHTTHVYEHKPTEPASFQEHDSPALPHALHLRCRRTGGDVLRHDCTARHVLNGLEVLAVLDLLDAHLALNQVVYREGRDGVAARKRLPYVTRCVGGELEERVGTEAGGEVRMREEYTHPLTVPTHAPLAEPGFTKSGRRTRLLGSCSGGGSGEVPFGVTSAPAGRPQARGRTHLARDGAERVEVARGDTLVPMDDPDLDGRRICWILPGTRGFLNFVGRSWTLWGMCHARFSSLRLRIVHLSAALPLVRAAKAAGRPLTAETCFHYLALAADDIPAGHPEFKCCPPVRGAENRAALWAALEDGTIDCVDRKGRLAVGYDADVVVWDPEAESTVHTDGDEVTREGLNFQNKLSAYEGRTLKGQVARTYVGGQLVYERERGFEGLEPAETSYCSRIRR</sequence>
<dbReference type="Gene3D" id="2.130.10.10">
    <property type="entry name" value="YVTN repeat-like/Quinoprotein amine dehydrogenase"/>
    <property type="match status" value="1"/>
</dbReference>
<dbReference type="GO" id="GO:0006145">
    <property type="term" value="P:purine nucleobase catabolic process"/>
    <property type="evidence" value="ECO:0007669"/>
    <property type="project" value="TreeGrafter"/>
</dbReference>